<name>A0AAN8JSQ5_PATCE</name>
<comment type="caution">
    <text evidence="14">The sequence shown here is derived from an EMBL/GenBank/DDBJ whole genome shotgun (WGS) entry which is preliminary data.</text>
</comment>
<dbReference type="GO" id="GO:0046872">
    <property type="term" value="F:metal ion binding"/>
    <property type="evidence" value="ECO:0007669"/>
    <property type="project" value="UniProtKB-UniRule"/>
</dbReference>
<dbReference type="SUPFAM" id="SSF48479">
    <property type="entry name" value="Cytochrome c oxidase subunit E"/>
    <property type="match status" value="1"/>
</dbReference>
<dbReference type="PANTHER" id="PTHR14200">
    <property type="entry name" value="CYTOCHROME C OXIDASE POLYPEPTIDE"/>
    <property type="match status" value="1"/>
</dbReference>
<comment type="function">
    <text evidence="13">Component of the cytochrome c oxidase, the last enzyme in the mitochondrial electron transport chain which drives oxidative phosphorylation. The respiratory chain contains 3 multisubunit complexes succinate dehydrogenase (complex II, CII), ubiquinol-cytochrome c oxidoreductase (cytochrome b-c1 complex, complex III, CIII) and cytochrome c oxidase (complex IV, CIV), that cooperate to transfer electrons derived from NADH and succinate to molecular oxygen, creating an electrochemical gradient over the inner membrane that drives transmembrane transport and the ATP synthase. Cytochrome c oxidase is the component of the respiratory chain that catalyzes the reduction of oxygen to water. Electrons originating from reduced cytochrome c in the intermembrane space (IMS) are transferred via the dinuclear copper A center (CU(A)) of subunit 2 and heme A of subunit 1 to the active site in subunit 1, a binuclear center (BNC) formed by heme A3 and copper B (CU(B)). The BNC reduces molecular oxygen to 2 water molecules using 4 electrons from cytochrome c in the IMS and 4 protons from the mitochondrial matrix.</text>
</comment>
<dbReference type="CDD" id="cd00923">
    <property type="entry name" value="Cyt_c_Oxidase_Va"/>
    <property type="match status" value="1"/>
</dbReference>
<keyword evidence="11 13" id="KW-0472">Membrane</keyword>
<dbReference type="GO" id="GO:0006123">
    <property type="term" value="P:mitochondrial electron transport, cytochrome c to oxygen"/>
    <property type="evidence" value="ECO:0007669"/>
    <property type="project" value="UniProtKB-UniRule"/>
</dbReference>
<evidence type="ECO:0000256" key="12">
    <source>
        <dbReference type="ARBA" id="ARBA00031049"/>
    </source>
</evidence>
<evidence type="ECO:0000256" key="3">
    <source>
        <dbReference type="ARBA" id="ARBA00007972"/>
    </source>
</evidence>
<comment type="subunit">
    <text evidence="13">Component of the cytochrome c oxidase (complex IV, CIV), a multisubunit enzyme composed of a catalytic core of 3 subunits and several supernumerary subunits. The complex exists as a monomer or a dimer and forms supercomplexes (SCs) in the inner mitochondrial membrane with ubiquinol-cytochrome c oxidoreductase (cytochrome b-c1 complex, complex III, CIII).</text>
</comment>
<organism evidence="14 15">
    <name type="scientific">Patella caerulea</name>
    <name type="common">Rayed Mediterranean limpet</name>
    <dbReference type="NCBI Taxonomy" id="87958"/>
    <lineage>
        <taxon>Eukaryota</taxon>
        <taxon>Metazoa</taxon>
        <taxon>Spiralia</taxon>
        <taxon>Lophotrochozoa</taxon>
        <taxon>Mollusca</taxon>
        <taxon>Gastropoda</taxon>
        <taxon>Patellogastropoda</taxon>
        <taxon>Patelloidea</taxon>
        <taxon>Patellidae</taxon>
        <taxon>Patella</taxon>
    </lineage>
</organism>
<keyword evidence="15" id="KW-1185">Reference proteome</keyword>
<evidence type="ECO:0000256" key="1">
    <source>
        <dbReference type="ARBA" id="ARBA00004443"/>
    </source>
</evidence>
<dbReference type="InterPro" id="IPR003204">
    <property type="entry name" value="Cyt_c_oxidase_su5A/6"/>
</dbReference>
<evidence type="ECO:0000256" key="4">
    <source>
        <dbReference type="ARBA" id="ARBA00021968"/>
    </source>
</evidence>
<keyword evidence="9 13" id="KW-0408">Iron</keyword>
<comment type="pathway">
    <text evidence="2 13">Energy metabolism; oxidative phosphorylation.</text>
</comment>
<evidence type="ECO:0000313" key="15">
    <source>
        <dbReference type="Proteomes" id="UP001347796"/>
    </source>
</evidence>
<protein>
    <recommendedName>
        <fullName evidence="4 13">Cytochrome c oxidase subunit 5A, mitochondrial</fullName>
    </recommendedName>
    <alternativeName>
        <fullName evidence="12 13">Cytochrome c oxidase polypeptide Va</fullName>
    </alternativeName>
</protein>
<evidence type="ECO:0000256" key="6">
    <source>
        <dbReference type="ARBA" id="ARBA00022723"/>
    </source>
</evidence>
<evidence type="ECO:0000256" key="11">
    <source>
        <dbReference type="ARBA" id="ARBA00023136"/>
    </source>
</evidence>
<evidence type="ECO:0000256" key="8">
    <source>
        <dbReference type="ARBA" id="ARBA00022946"/>
    </source>
</evidence>
<keyword evidence="7 13" id="KW-0999">Mitochondrion inner membrane</keyword>
<dbReference type="EMBL" id="JAZGQO010000008">
    <property type="protein sequence ID" value="KAK6180424.1"/>
    <property type="molecule type" value="Genomic_DNA"/>
</dbReference>
<evidence type="ECO:0000256" key="2">
    <source>
        <dbReference type="ARBA" id="ARBA00004673"/>
    </source>
</evidence>
<evidence type="ECO:0000256" key="5">
    <source>
        <dbReference type="ARBA" id="ARBA00022617"/>
    </source>
</evidence>
<gene>
    <name evidence="14" type="ORF">SNE40_012584</name>
</gene>
<keyword evidence="10 13" id="KW-0496">Mitochondrion</keyword>
<evidence type="ECO:0000256" key="9">
    <source>
        <dbReference type="ARBA" id="ARBA00023004"/>
    </source>
</evidence>
<comment type="subcellular location">
    <subcellularLocation>
        <location evidence="1 13">Mitochondrion inner membrane</location>
        <topology evidence="1 13">Peripheral membrane protein</topology>
        <orientation evidence="1 13">Matrix side</orientation>
    </subcellularLocation>
</comment>
<proteinExistence type="inferred from homology"/>
<sequence length="147" mass="16753">MFRAVQKIGSVVQTVSRQSLRCSAIASTTVRYGHGQVNTSDTYLKKIQSERCDGWMIRSVINDLQGEDFVAEPELVIEAMKVCRKLNDYALAVRFLEAIKEKSSTNKDIWPYMLQEIRPTLTDLGILTPEEMGYDKPELAKRDVFSM</sequence>
<keyword evidence="6 13" id="KW-0479">Metal-binding</keyword>
<dbReference type="Gene3D" id="1.25.40.40">
    <property type="entry name" value="Cytochrome c oxidase, subunit Va/VI"/>
    <property type="match status" value="1"/>
</dbReference>
<evidence type="ECO:0000256" key="13">
    <source>
        <dbReference type="RuleBase" id="RU368103"/>
    </source>
</evidence>
<dbReference type="GO" id="GO:0005743">
    <property type="term" value="C:mitochondrial inner membrane"/>
    <property type="evidence" value="ECO:0007669"/>
    <property type="project" value="UniProtKB-SubCell"/>
</dbReference>
<dbReference type="InterPro" id="IPR036545">
    <property type="entry name" value="Cyt_c_oxidase_su5A/6_sf"/>
</dbReference>
<comment type="similarity">
    <text evidence="3 13">Belongs to the cytochrome c oxidase subunit 5A family.</text>
</comment>
<dbReference type="Pfam" id="PF02284">
    <property type="entry name" value="COX5A"/>
    <property type="match status" value="1"/>
</dbReference>
<dbReference type="PANTHER" id="PTHR14200:SF11">
    <property type="entry name" value="CYTOCHROME C OXIDASE SUBUNIT 5A, MITOCHONDRIAL"/>
    <property type="match status" value="1"/>
</dbReference>
<dbReference type="AlphaFoldDB" id="A0AAN8JSQ5"/>
<keyword evidence="8 13" id="KW-0809">Transit peptide</keyword>
<evidence type="ECO:0000256" key="10">
    <source>
        <dbReference type="ARBA" id="ARBA00023128"/>
    </source>
</evidence>
<keyword evidence="5 13" id="KW-0349">Heme</keyword>
<dbReference type="Proteomes" id="UP001347796">
    <property type="component" value="Unassembled WGS sequence"/>
</dbReference>
<evidence type="ECO:0000313" key="14">
    <source>
        <dbReference type="EMBL" id="KAK6180424.1"/>
    </source>
</evidence>
<accession>A0AAN8JSQ5</accession>
<dbReference type="GO" id="GO:0045277">
    <property type="term" value="C:respiratory chain complex IV"/>
    <property type="evidence" value="ECO:0007669"/>
    <property type="project" value="UniProtKB-UniRule"/>
</dbReference>
<reference evidence="14 15" key="1">
    <citation type="submission" date="2024-01" db="EMBL/GenBank/DDBJ databases">
        <title>The genome of the rayed Mediterranean limpet Patella caerulea (Linnaeus, 1758).</title>
        <authorList>
            <person name="Anh-Thu Weber A."/>
            <person name="Halstead-Nussloch G."/>
        </authorList>
    </citation>
    <scope>NUCLEOTIDE SEQUENCE [LARGE SCALE GENOMIC DNA]</scope>
    <source>
        <strain evidence="14">AATW-2023a</strain>
        <tissue evidence="14">Whole specimen</tissue>
    </source>
</reference>
<evidence type="ECO:0000256" key="7">
    <source>
        <dbReference type="ARBA" id="ARBA00022792"/>
    </source>
</evidence>